<evidence type="ECO:0000313" key="1">
    <source>
        <dbReference type="EMBL" id="GAA1686263.1"/>
    </source>
</evidence>
<comment type="caution">
    <text evidence="1">The sequence shown here is derived from an EMBL/GenBank/DDBJ whole genome shotgun (WGS) entry which is preliminary data.</text>
</comment>
<dbReference type="RefSeq" id="WP_163570325.1">
    <property type="nucleotide sequence ID" value="NZ_BAAANY010000014.1"/>
</dbReference>
<evidence type="ECO:0000313" key="2">
    <source>
        <dbReference type="Proteomes" id="UP001500618"/>
    </source>
</evidence>
<organism evidence="1 2">
    <name type="scientific">Fodinicola feengrottensis</name>
    <dbReference type="NCBI Taxonomy" id="435914"/>
    <lineage>
        <taxon>Bacteria</taxon>
        <taxon>Bacillati</taxon>
        <taxon>Actinomycetota</taxon>
        <taxon>Actinomycetes</taxon>
        <taxon>Mycobacteriales</taxon>
        <taxon>Fodinicola</taxon>
    </lineage>
</organism>
<gene>
    <name evidence="1" type="ORF">GCM10009765_39610</name>
</gene>
<accession>A0ABN2HDQ8</accession>
<name>A0ABN2HDQ8_9ACTN</name>
<dbReference type="Proteomes" id="UP001500618">
    <property type="component" value="Unassembled WGS sequence"/>
</dbReference>
<protein>
    <recommendedName>
        <fullName evidence="3">MarR family transcriptional regulator</fullName>
    </recommendedName>
</protein>
<proteinExistence type="predicted"/>
<dbReference type="EMBL" id="BAAANY010000014">
    <property type="protein sequence ID" value="GAA1686263.1"/>
    <property type="molecule type" value="Genomic_DNA"/>
</dbReference>
<sequence>MAAIIVPVGFDNGPRYDPDAAPDSGPEYYEVSERRNSAELPFDAYEVWQLAHVDVQSHAAGEFSRDRLIELAARTGRDANGIVNRLVATGLLVEYEVGTPSAIKVLQSHQLHPTGQGIGNTQEHPEIFRIGRNGEVLLEVVNEVYTFWTVSHGYPSIWDAVQDDAQAIPAGLPYQTAEELGYLFAAAIPMIVASHMGVLEPI</sequence>
<keyword evidence="2" id="KW-1185">Reference proteome</keyword>
<reference evidence="1 2" key="1">
    <citation type="journal article" date="2019" name="Int. J. Syst. Evol. Microbiol.">
        <title>The Global Catalogue of Microorganisms (GCM) 10K type strain sequencing project: providing services to taxonomists for standard genome sequencing and annotation.</title>
        <authorList>
            <consortium name="The Broad Institute Genomics Platform"/>
            <consortium name="The Broad Institute Genome Sequencing Center for Infectious Disease"/>
            <person name="Wu L."/>
            <person name="Ma J."/>
        </authorList>
    </citation>
    <scope>NUCLEOTIDE SEQUENCE [LARGE SCALE GENOMIC DNA]</scope>
    <source>
        <strain evidence="1 2">JCM 14718</strain>
    </source>
</reference>
<evidence type="ECO:0008006" key="3">
    <source>
        <dbReference type="Google" id="ProtNLM"/>
    </source>
</evidence>